<dbReference type="EMBL" id="MW021752">
    <property type="protein sequence ID" value="QPX73920.1"/>
    <property type="molecule type" value="Genomic_DNA"/>
</dbReference>
<feature type="domain" description="Transcription regulator MotA C-terminal" evidence="2">
    <location>
        <begin position="117"/>
        <end position="217"/>
    </location>
</feature>
<proteinExistence type="predicted"/>
<dbReference type="InterPro" id="IPR036474">
    <property type="entry name" value="MotA_Tscrpt_reg_C_sf"/>
</dbReference>
<name>A0A7T3N7S3_9CAUD</name>
<accession>A0A7T3N7S3</accession>
<sequence length="223" mass="25215">MNKTSWRITMSKVTYIIKASEDALNEKTAAILVQVAKKDFITSSELREILEETMNASSVNSNIGVLIKKGLIEKSGDGLIITGEAQDIISKAAVIYAEENKPELLKKRNTRKARPLTEDMNEHKDLMMKLLGEMEDILPLKELTVYRSNYIAVLEKRTFGIRSLEVNNKGTFRIFGYKISEEHQKHFTDLGMSCRVAATGNTYLDIARTAENIETIIRSIKEL</sequence>
<keyword evidence="3" id="KW-0969">Cilium</keyword>
<protein>
    <submittedName>
        <fullName evidence="3">Putative flagellar motor protein</fullName>
    </submittedName>
</protein>
<dbReference type="SUPFAM" id="SSF46785">
    <property type="entry name" value="Winged helix' DNA-binding domain"/>
    <property type="match status" value="1"/>
</dbReference>
<organism evidence="3 4">
    <name type="scientific">Klebsiella phage vB_KpnM_BovinicusUrsus</name>
    <dbReference type="NCBI Taxonomy" id="2777352"/>
    <lineage>
        <taxon>Viruses</taxon>
        <taxon>Duplodnaviria</taxon>
        <taxon>Heunggongvirae</taxon>
        <taxon>Uroviricota</taxon>
        <taxon>Caudoviricetes</taxon>
        <taxon>Pantevenvirales</taxon>
        <taxon>Straboviridae</taxon>
        <taxon>Tevenvirinae</taxon>
        <taxon>Jiaodavirus</taxon>
        <taxon>Jiaodavirus jd18</taxon>
    </lineage>
</organism>
<dbReference type="InterPro" id="IPR036390">
    <property type="entry name" value="WH_DNA-bd_sf"/>
</dbReference>
<dbReference type="Gene3D" id="1.10.10.10">
    <property type="entry name" value="Winged helix-like DNA-binding domain superfamily/Winged helix DNA-binding domain"/>
    <property type="match status" value="1"/>
</dbReference>
<dbReference type="InterPro" id="IPR015241">
    <property type="entry name" value="MotA_Tscrpt_reg_C"/>
</dbReference>
<feature type="domain" description="Bacteriophage T4 MotA transcription regulator N-terminal" evidence="1">
    <location>
        <begin position="11"/>
        <end position="106"/>
    </location>
</feature>
<keyword evidence="3" id="KW-0282">Flagellum</keyword>
<dbReference type="Gene3D" id="3.90.1150.20">
    <property type="entry name" value="Transcription regulator MotA, C-terminal domain"/>
    <property type="match status" value="1"/>
</dbReference>
<dbReference type="Proteomes" id="UP000595743">
    <property type="component" value="Genome"/>
</dbReference>
<dbReference type="SUPFAM" id="SSF69652">
    <property type="entry name" value="DNA-binding C-terminal domain of the transcription factor MotA"/>
    <property type="match status" value="1"/>
</dbReference>
<reference evidence="3 4" key="1">
    <citation type="submission" date="2020-09" db="EMBL/GenBank/DDBJ databases">
        <authorList>
            <person name="Kaiser E."/>
            <person name="Loertsher E."/>
            <person name="Boyd C."/>
            <person name="Allen K."/>
            <person name="Carter N."/>
            <person name="Sharma R."/>
            <person name="Flor S."/>
            <person name="Grose J."/>
        </authorList>
    </citation>
    <scope>NUCLEOTIDE SEQUENCE [LARGE SCALE GENOMIC DNA]</scope>
</reference>
<dbReference type="Pfam" id="PF09158">
    <property type="entry name" value="MotCF"/>
    <property type="match status" value="1"/>
</dbReference>
<gene>
    <name evidence="3" type="ORF">EVAN_288</name>
</gene>
<evidence type="ECO:0000259" key="1">
    <source>
        <dbReference type="Pfam" id="PF09114"/>
    </source>
</evidence>
<keyword evidence="3" id="KW-0966">Cell projection</keyword>
<evidence type="ECO:0000259" key="2">
    <source>
        <dbReference type="Pfam" id="PF09158"/>
    </source>
</evidence>
<dbReference type="Pfam" id="PF09114">
    <property type="entry name" value="MotA_activ"/>
    <property type="match status" value="1"/>
</dbReference>
<dbReference type="InterPro" id="IPR036388">
    <property type="entry name" value="WH-like_DNA-bd_sf"/>
</dbReference>
<dbReference type="InterPro" id="IPR015198">
    <property type="entry name" value="Phage_T4_MotA_Tscrpt_reg_N"/>
</dbReference>
<evidence type="ECO:0000313" key="4">
    <source>
        <dbReference type="Proteomes" id="UP000595743"/>
    </source>
</evidence>
<evidence type="ECO:0000313" key="3">
    <source>
        <dbReference type="EMBL" id="QPX73920.1"/>
    </source>
</evidence>